<dbReference type="InterPro" id="IPR036116">
    <property type="entry name" value="FN3_sf"/>
</dbReference>
<dbReference type="Proteomes" id="UP000242592">
    <property type="component" value="Unassembled WGS sequence"/>
</dbReference>
<gene>
    <name evidence="2" type="ORF">SAMN02745199_0736</name>
</gene>
<keyword evidence="1" id="KW-0472">Membrane</keyword>
<protein>
    <recommendedName>
        <fullName evidence="4">Fibronectin type III domain-containing protein</fullName>
    </recommendedName>
</protein>
<dbReference type="RefSeq" id="WP_073072333.1">
    <property type="nucleotide sequence ID" value="NZ_FQXN01000002.1"/>
</dbReference>
<dbReference type="PANTHER" id="PTHR42754">
    <property type="entry name" value="ENDOGLUCANASE"/>
    <property type="match status" value="1"/>
</dbReference>
<dbReference type="EMBL" id="FQXN01000002">
    <property type="protein sequence ID" value="SHH32109.1"/>
    <property type="molecule type" value="Genomic_DNA"/>
</dbReference>
<feature type="transmembrane region" description="Helical" evidence="1">
    <location>
        <begin position="7"/>
        <end position="24"/>
    </location>
</feature>
<keyword evidence="1" id="KW-0812">Transmembrane</keyword>
<sequence length="768" mass="88806">MKKIKYLIYIIFLIAAFSGIYLVVNYSKEIPPNLILHEPENNAYLNSRNVHFSWDVIYDKNVDFLKSLYIGNATPSELIYEGLENSFEIDNLKPGEYYWKVILKYGKKIIESPVYTFSIVNNPPQVPVLELPKNESKILDKRVTFSWKTSDPDGDTLRYDLYFDKYQEPKLFVANLSNSTFTISDLAPGIYYWKVLAKDSYGAISESEVFSFEVASEGPKKPVIEIRKVGNYLRVYWEKKENLKYTLEIDEEGKLKTVQVDNSYYDIKIKPGVKYKFRLKVEDRYGQVAYSEFKEFRVINNPPEYVIYFPPNNLKGVTNKIVFKWELFDPEDEPTVDFYFGESPENLKLIVGNYKGKIFEMGGLKPNTKYYWKIKVSDPYVSIDSPVYEFSTGPKLEIKNVFGTNLDDQVNDFIKYNNYYVILGTQNEKYPFLLKLEGNKKEIVNINVEGNGVKLLNKGEIIYVLGNLNREHGDIFLAAVKDWKVSWMKTYGGTFKDVASDMLIEDDGILILGYSWSSNFVGKLYGWCDIFLMKVDFSGNILWIKKFGGSQYDESVKLLKLNDNYVIAANTTSRDLDVPRNYGLNDIWVFSVNRDGKFKWLRVFGTEDSDIVTNMKIYDNKIYVLGRTYRGKNGEISENSNIWLIILDENGNKIKEYVFSGNGNDIANDLLISGNYFWIFGRTNSTSGDFYANYYFKKGFYDFFITKVVNGTFIWSRVTGGYGYDEIKKALVDGDKIVFVGNTTSTDGEFEFNNGSTDIFMGIMEIER</sequence>
<dbReference type="PANTHER" id="PTHR42754:SF1">
    <property type="entry name" value="LIPOPROTEIN"/>
    <property type="match status" value="1"/>
</dbReference>
<dbReference type="SUPFAM" id="SSF49265">
    <property type="entry name" value="Fibronectin type III"/>
    <property type="match status" value="2"/>
</dbReference>
<dbReference type="Gene3D" id="2.60.40.10">
    <property type="entry name" value="Immunoglobulins"/>
    <property type="match status" value="2"/>
</dbReference>
<organism evidence="2 3">
    <name type="scientific">Thermosipho atlanticus DSM 15807</name>
    <dbReference type="NCBI Taxonomy" id="1123380"/>
    <lineage>
        <taxon>Bacteria</taxon>
        <taxon>Thermotogati</taxon>
        <taxon>Thermotogota</taxon>
        <taxon>Thermotogae</taxon>
        <taxon>Thermotogales</taxon>
        <taxon>Fervidobacteriaceae</taxon>
        <taxon>Thermosipho</taxon>
    </lineage>
</organism>
<keyword evidence="1" id="KW-1133">Transmembrane helix</keyword>
<evidence type="ECO:0000256" key="1">
    <source>
        <dbReference type="SAM" id="Phobius"/>
    </source>
</evidence>
<reference evidence="3" key="1">
    <citation type="submission" date="2016-11" db="EMBL/GenBank/DDBJ databases">
        <authorList>
            <person name="Varghese N."/>
            <person name="Submissions S."/>
        </authorList>
    </citation>
    <scope>NUCLEOTIDE SEQUENCE [LARGE SCALE GENOMIC DNA]</scope>
    <source>
        <strain evidence="3">DSM 15807</strain>
    </source>
</reference>
<proteinExistence type="predicted"/>
<evidence type="ECO:0008006" key="4">
    <source>
        <dbReference type="Google" id="ProtNLM"/>
    </source>
</evidence>
<dbReference type="OrthoDB" id="9811934at2"/>
<evidence type="ECO:0000313" key="3">
    <source>
        <dbReference type="Proteomes" id="UP000242592"/>
    </source>
</evidence>
<dbReference type="STRING" id="1123380.SAMN02745199_0736"/>
<dbReference type="InterPro" id="IPR013783">
    <property type="entry name" value="Ig-like_fold"/>
</dbReference>
<evidence type="ECO:0000313" key="2">
    <source>
        <dbReference type="EMBL" id="SHH32109.1"/>
    </source>
</evidence>
<name>A0A1M5S0Z2_9BACT</name>
<accession>A0A1M5S0Z2</accession>
<dbReference type="AlphaFoldDB" id="A0A1M5S0Z2"/>
<keyword evidence="3" id="KW-1185">Reference proteome</keyword>